<keyword evidence="1" id="KW-0812">Transmembrane</keyword>
<accession>A0A9N8ZSF8</accession>
<proteinExistence type="predicted"/>
<sequence>MDALQSNYLIPRPLTLDCFEEIIGYLIDDPGSLYSCLLVNRLWCRIAIPLLWSHPFEHYAFGESAADIIQIYISCLPEDERQFLIDEGLKLPPPSSPLFDYPKYLQSFESARFTGAVMSWLSSGVKSWLSLVEEQGSDIHVDTYIIQTVIGSLLFSRSKGLKDLEIVYFDEDDDSLISDIISFDNAGGALSRLEKFVFDYSSLEEQGDKHLGIISNLFNFMSQCTRNIQDIRIDIDIPFDQDMVISEVAQSFARLIKAQKALKVLNILKFWRPEIVSFIFETLTSQTNTLTYLEVHELYQGQFQSLLDILPSLTNLETLQFHGFSGNDGENMKVNISATGPINIKHLHYKANKFQVDIFNLMDPLLQMAGGNLRTLSLECVTSEIVLLIGRNCPNLTHLSLSLTTQEIPESVSELLSSMTNLQHFSLYIYSSDPPFATTENLLQFSLSIPPSLLYFGFYLAITPYILEYFLRNCRAKLQVLTIHKYDNNLLPVITNYASEYGCLKKLLIDLDAYHDESSLSEIIEEAKKVIPIVDNIIETSYPFSGPYPETYVDLWNRNITVPS</sequence>
<protein>
    <submittedName>
        <fullName evidence="2">9802_t:CDS:1</fullName>
    </submittedName>
</protein>
<organism evidence="2 3">
    <name type="scientific">Acaulospora morrowiae</name>
    <dbReference type="NCBI Taxonomy" id="94023"/>
    <lineage>
        <taxon>Eukaryota</taxon>
        <taxon>Fungi</taxon>
        <taxon>Fungi incertae sedis</taxon>
        <taxon>Mucoromycota</taxon>
        <taxon>Glomeromycotina</taxon>
        <taxon>Glomeromycetes</taxon>
        <taxon>Diversisporales</taxon>
        <taxon>Acaulosporaceae</taxon>
        <taxon>Acaulospora</taxon>
    </lineage>
</organism>
<name>A0A9N8ZSF8_9GLOM</name>
<comment type="caution">
    <text evidence="2">The sequence shown here is derived from an EMBL/GenBank/DDBJ whole genome shotgun (WGS) entry which is preliminary data.</text>
</comment>
<dbReference type="AlphaFoldDB" id="A0A9N8ZSF8"/>
<keyword evidence="1" id="KW-1133">Transmembrane helix</keyword>
<dbReference type="EMBL" id="CAJVPV010001720">
    <property type="protein sequence ID" value="CAG8506397.1"/>
    <property type="molecule type" value="Genomic_DNA"/>
</dbReference>
<dbReference type="Proteomes" id="UP000789342">
    <property type="component" value="Unassembled WGS sequence"/>
</dbReference>
<dbReference type="InterPro" id="IPR032675">
    <property type="entry name" value="LRR_dom_sf"/>
</dbReference>
<dbReference type="OrthoDB" id="2400307at2759"/>
<feature type="transmembrane region" description="Helical" evidence="1">
    <location>
        <begin position="453"/>
        <end position="471"/>
    </location>
</feature>
<dbReference type="SUPFAM" id="SSF52047">
    <property type="entry name" value="RNI-like"/>
    <property type="match status" value="1"/>
</dbReference>
<keyword evidence="1" id="KW-0472">Membrane</keyword>
<evidence type="ECO:0000256" key="1">
    <source>
        <dbReference type="SAM" id="Phobius"/>
    </source>
</evidence>
<gene>
    <name evidence="2" type="ORF">AMORRO_LOCUS3510</name>
</gene>
<keyword evidence="3" id="KW-1185">Reference proteome</keyword>
<dbReference type="Gene3D" id="3.80.10.10">
    <property type="entry name" value="Ribonuclease Inhibitor"/>
    <property type="match status" value="1"/>
</dbReference>
<evidence type="ECO:0000313" key="2">
    <source>
        <dbReference type="EMBL" id="CAG8506397.1"/>
    </source>
</evidence>
<reference evidence="2" key="1">
    <citation type="submission" date="2021-06" db="EMBL/GenBank/DDBJ databases">
        <authorList>
            <person name="Kallberg Y."/>
            <person name="Tangrot J."/>
            <person name="Rosling A."/>
        </authorList>
    </citation>
    <scope>NUCLEOTIDE SEQUENCE</scope>
    <source>
        <strain evidence="2">CL551</strain>
    </source>
</reference>
<evidence type="ECO:0000313" key="3">
    <source>
        <dbReference type="Proteomes" id="UP000789342"/>
    </source>
</evidence>